<evidence type="ECO:0000256" key="1">
    <source>
        <dbReference type="SAM" id="MobiDB-lite"/>
    </source>
</evidence>
<proteinExistence type="predicted"/>
<keyword evidence="3" id="KW-1185">Reference proteome</keyword>
<accession>A0A9Q0Y8R1</accession>
<dbReference type="AlphaFoldDB" id="A0A9Q0Y8R1"/>
<dbReference type="OrthoDB" id="289913at2759"/>
<sequence length="101" mass="11432">MNAHTMVTMDTSENLHLLHICTEGEREVMDLMDIELVYGNSFFKSLATVGNVSEAMKKVKVEDEPPEEVPVQQEPEKEEVAEPKTPSSEKKKKKKKKKSAD</sequence>
<dbReference type="Proteomes" id="UP001152320">
    <property type="component" value="Unassembled WGS sequence"/>
</dbReference>
<feature type="region of interest" description="Disordered" evidence="1">
    <location>
        <begin position="59"/>
        <end position="101"/>
    </location>
</feature>
<evidence type="ECO:0000313" key="2">
    <source>
        <dbReference type="EMBL" id="KAJ8017753.1"/>
    </source>
</evidence>
<name>A0A9Q0Y8R1_HOLLE</name>
<evidence type="ECO:0000313" key="3">
    <source>
        <dbReference type="Proteomes" id="UP001152320"/>
    </source>
</evidence>
<gene>
    <name evidence="2" type="ORF">HOLleu_44618</name>
</gene>
<comment type="caution">
    <text evidence="2">The sequence shown here is derived from an EMBL/GenBank/DDBJ whole genome shotgun (WGS) entry which is preliminary data.</text>
</comment>
<feature type="compositionally biased region" description="Basic residues" evidence="1">
    <location>
        <begin position="90"/>
        <end position="101"/>
    </location>
</feature>
<dbReference type="Pfam" id="PF23410">
    <property type="entry name" value="Beta-prop_VPS8"/>
    <property type="match status" value="1"/>
</dbReference>
<protein>
    <submittedName>
        <fullName evidence="2">Vacuolar protein sorting-associated protein 8-like</fullName>
    </submittedName>
</protein>
<dbReference type="EMBL" id="JAIZAY010001051">
    <property type="protein sequence ID" value="KAJ8017753.1"/>
    <property type="molecule type" value="Genomic_DNA"/>
</dbReference>
<reference evidence="2" key="1">
    <citation type="submission" date="2021-10" db="EMBL/GenBank/DDBJ databases">
        <title>Tropical sea cucumber genome reveals ecological adaptation and Cuvierian tubules defense mechanism.</title>
        <authorList>
            <person name="Chen T."/>
        </authorList>
    </citation>
    <scope>NUCLEOTIDE SEQUENCE</scope>
    <source>
        <strain evidence="2">Nanhai2018</strain>
        <tissue evidence="2">Muscle</tissue>
    </source>
</reference>
<organism evidence="2 3">
    <name type="scientific">Holothuria leucospilota</name>
    <name type="common">Black long sea cucumber</name>
    <name type="synonym">Mertensiothuria leucospilota</name>
    <dbReference type="NCBI Taxonomy" id="206669"/>
    <lineage>
        <taxon>Eukaryota</taxon>
        <taxon>Metazoa</taxon>
        <taxon>Echinodermata</taxon>
        <taxon>Eleutherozoa</taxon>
        <taxon>Echinozoa</taxon>
        <taxon>Holothuroidea</taxon>
        <taxon>Aspidochirotacea</taxon>
        <taxon>Aspidochirotida</taxon>
        <taxon>Holothuriidae</taxon>
        <taxon>Holothuria</taxon>
    </lineage>
</organism>